<dbReference type="GO" id="GO:0043165">
    <property type="term" value="P:Gram-negative-bacterium-type cell outer membrane assembly"/>
    <property type="evidence" value="ECO:0007669"/>
    <property type="project" value="UniProtKB-UniRule"/>
</dbReference>
<feature type="chain" id="PRO_5013404934" description="Outer membrane protein assembly factor BamD" evidence="6">
    <location>
        <begin position="29"/>
        <end position="311"/>
    </location>
</feature>
<evidence type="ECO:0000313" key="9">
    <source>
        <dbReference type="Proteomes" id="UP000193978"/>
    </source>
</evidence>
<dbReference type="STRING" id="655015.B1812_12575"/>
<dbReference type="AlphaFoldDB" id="A0A1W6N1C4"/>
<keyword evidence="4 6" id="KW-0998">Cell outer membrane</keyword>
<reference evidence="8 9" key="1">
    <citation type="submission" date="2017-02" db="EMBL/GenBank/DDBJ databases">
        <authorList>
            <person name="Peterson S.W."/>
        </authorList>
    </citation>
    <scope>NUCLEOTIDE SEQUENCE [LARGE SCALE GENOMIC DNA]</scope>
    <source>
        <strain evidence="8 9">S285</strain>
    </source>
</reference>
<evidence type="ECO:0000256" key="3">
    <source>
        <dbReference type="ARBA" id="ARBA00023139"/>
    </source>
</evidence>
<evidence type="ECO:0000259" key="7">
    <source>
        <dbReference type="Pfam" id="PF13525"/>
    </source>
</evidence>
<dbReference type="InterPro" id="IPR011990">
    <property type="entry name" value="TPR-like_helical_dom_sf"/>
</dbReference>
<evidence type="ECO:0000256" key="6">
    <source>
        <dbReference type="HAMAP-Rule" id="MF_00922"/>
    </source>
</evidence>
<dbReference type="GO" id="GO:0051205">
    <property type="term" value="P:protein insertion into membrane"/>
    <property type="evidence" value="ECO:0007669"/>
    <property type="project" value="UniProtKB-UniRule"/>
</dbReference>
<evidence type="ECO:0000256" key="4">
    <source>
        <dbReference type="ARBA" id="ARBA00023237"/>
    </source>
</evidence>
<gene>
    <name evidence="6" type="primary">bamD</name>
    <name evidence="8" type="ORF">B1812_12575</name>
</gene>
<keyword evidence="5" id="KW-0449">Lipoprotein</keyword>
<dbReference type="RefSeq" id="WP_085773693.1">
    <property type="nucleotide sequence ID" value="NZ_AP027149.1"/>
</dbReference>
<dbReference type="OrthoDB" id="9804044at2"/>
<accession>A0A1W6N1C4</accession>
<comment type="subcellular location">
    <subcellularLocation>
        <location evidence="6">Cell outer membrane</location>
    </subcellularLocation>
</comment>
<dbReference type="Gene3D" id="1.25.40.10">
    <property type="entry name" value="Tetratricopeptide repeat domain"/>
    <property type="match status" value="1"/>
</dbReference>
<dbReference type="InterPro" id="IPR017689">
    <property type="entry name" value="BamD"/>
</dbReference>
<keyword evidence="9" id="KW-1185">Reference proteome</keyword>
<evidence type="ECO:0000256" key="5">
    <source>
        <dbReference type="ARBA" id="ARBA00023288"/>
    </source>
</evidence>
<comment type="subunit">
    <text evidence="6">Part of the Bam complex.</text>
</comment>
<comment type="similarity">
    <text evidence="6">Belongs to the BamD family.</text>
</comment>
<dbReference type="SUPFAM" id="SSF48452">
    <property type="entry name" value="TPR-like"/>
    <property type="match status" value="1"/>
</dbReference>
<dbReference type="PANTHER" id="PTHR37423">
    <property type="entry name" value="SOLUBLE LYTIC MUREIN TRANSGLYCOSYLASE-RELATED"/>
    <property type="match status" value="1"/>
</dbReference>
<dbReference type="EMBL" id="CP019948">
    <property type="protein sequence ID" value="ARN83616.1"/>
    <property type="molecule type" value="Genomic_DNA"/>
</dbReference>
<comment type="function">
    <text evidence="6">Part of the outer membrane protein assembly complex, which is involved in assembly and insertion of beta-barrel proteins into the outer membrane.</text>
</comment>
<proteinExistence type="inferred from homology"/>
<keyword evidence="3" id="KW-0564">Palmitate</keyword>
<dbReference type="CDD" id="cd15830">
    <property type="entry name" value="BamD"/>
    <property type="match status" value="1"/>
</dbReference>
<feature type="signal peptide" evidence="6">
    <location>
        <begin position="1"/>
        <end position="28"/>
    </location>
</feature>
<name>A0A1W6N1C4_9HYPH</name>
<dbReference type="Pfam" id="PF13525">
    <property type="entry name" value="YfiO"/>
    <property type="match status" value="1"/>
</dbReference>
<dbReference type="HAMAP" id="MF_00922">
    <property type="entry name" value="OM_assembly_BamD"/>
    <property type="match status" value="1"/>
</dbReference>
<dbReference type="KEGG" id="mbry:B1812_12575"/>
<keyword evidence="2 6" id="KW-0472">Membrane</keyword>
<evidence type="ECO:0000256" key="1">
    <source>
        <dbReference type="ARBA" id="ARBA00022729"/>
    </source>
</evidence>
<dbReference type="Proteomes" id="UP000193978">
    <property type="component" value="Chromosome"/>
</dbReference>
<dbReference type="PANTHER" id="PTHR37423:SF1">
    <property type="entry name" value="OUTER MEMBRANE PROTEIN ASSEMBLY FACTOR BAMD"/>
    <property type="match status" value="1"/>
</dbReference>
<keyword evidence="1 6" id="KW-0732">Signal</keyword>
<evidence type="ECO:0000313" key="8">
    <source>
        <dbReference type="EMBL" id="ARN83616.1"/>
    </source>
</evidence>
<feature type="domain" description="Outer membrane lipoprotein BamD-like" evidence="7">
    <location>
        <begin position="54"/>
        <end position="250"/>
    </location>
</feature>
<sequence length="311" mass="34876" precursor="true">MNAILRSLGALAPSVALLLVAQTGFARADISDLFDPVTNLFGSSSKYKTEITPDIPADELYDEGLAKLKAKDYENAAKKFQEVEKRFPFSQWARKGLLMTTYAQYEKPAYDDAIQSAKRYIELYPKSADTPYVYYLTGMSYYNQITSVMQDQSNSEKAYQAFSALVEKFPTSEYAADAKLKINIARDQLAAKEMQIGRFYLTRKNYPAAVNRYHAVLGKFQTTRYAEEALYRLTEAYLSMGITPEAETAAAVLGHNYPDSQWYTDAVSLLKTGGLAPQEHNESWISKLSKTFRSEKTEQRGVAPLTAATGH</sequence>
<dbReference type="GO" id="GO:1990063">
    <property type="term" value="C:Bam protein complex"/>
    <property type="evidence" value="ECO:0007669"/>
    <property type="project" value="TreeGrafter"/>
</dbReference>
<organism evidence="8 9">
    <name type="scientific">Methylocystis bryophila</name>
    <dbReference type="NCBI Taxonomy" id="655015"/>
    <lineage>
        <taxon>Bacteria</taxon>
        <taxon>Pseudomonadati</taxon>
        <taxon>Pseudomonadota</taxon>
        <taxon>Alphaproteobacteria</taxon>
        <taxon>Hyphomicrobiales</taxon>
        <taxon>Methylocystaceae</taxon>
        <taxon>Methylocystis</taxon>
    </lineage>
</organism>
<dbReference type="NCBIfam" id="TIGR03302">
    <property type="entry name" value="OM_YfiO"/>
    <property type="match status" value="1"/>
</dbReference>
<dbReference type="InterPro" id="IPR039565">
    <property type="entry name" value="BamD-like"/>
</dbReference>
<evidence type="ECO:0000256" key="2">
    <source>
        <dbReference type="ARBA" id="ARBA00023136"/>
    </source>
</evidence>
<protein>
    <recommendedName>
        <fullName evidence="6">Outer membrane protein assembly factor BamD</fullName>
    </recommendedName>
</protein>